<dbReference type="InterPro" id="IPR019734">
    <property type="entry name" value="TPR_rpt"/>
</dbReference>
<dbReference type="SMART" id="SM00248">
    <property type="entry name" value="ANK"/>
    <property type="match status" value="3"/>
</dbReference>
<evidence type="ECO:0000256" key="10">
    <source>
        <dbReference type="ARBA" id="ARBA00023028"/>
    </source>
</evidence>
<evidence type="ECO:0000256" key="7">
    <source>
        <dbReference type="ARBA" id="ARBA00022699"/>
    </source>
</evidence>
<comment type="subcellular location">
    <subcellularLocation>
        <location evidence="2">Secreted</location>
    </subcellularLocation>
    <subcellularLocation>
        <location evidence="1">Target cell membrane</location>
    </subcellularLocation>
</comment>
<dbReference type="GO" id="GO:0005576">
    <property type="term" value="C:extracellular region"/>
    <property type="evidence" value="ECO:0007669"/>
    <property type="project" value="UniProtKB-SubCell"/>
</dbReference>
<keyword evidence="11" id="KW-0472">Membrane</keyword>
<evidence type="ECO:0000256" key="3">
    <source>
        <dbReference type="ARBA" id="ARBA00022483"/>
    </source>
</evidence>
<dbReference type="SUPFAM" id="SSF48452">
    <property type="entry name" value="TPR-like"/>
    <property type="match status" value="2"/>
</dbReference>
<evidence type="ECO:0000256" key="6">
    <source>
        <dbReference type="ARBA" id="ARBA00022656"/>
    </source>
</evidence>
<evidence type="ECO:0000313" key="14">
    <source>
        <dbReference type="EMBL" id="GFY59345.1"/>
    </source>
</evidence>
<dbReference type="SMART" id="SM00028">
    <property type="entry name" value="TPR"/>
    <property type="match status" value="2"/>
</dbReference>
<dbReference type="EMBL" id="BMAV01012583">
    <property type="protein sequence ID" value="GFY59345.1"/>
    <property type="molecule type" value="Genomic_DNA"/>
</dbReference>
<keyword evidence="12" id="KW-0040">ANK repeat</keyword>
<evidence type="ECO:0000256" key="12">
    <source>
        <dbReference type="PROSITE-ProRule" id="PRU00023"/>
    </source>
</evidence>
<keyword evidence="3" id="KW-0268">Exocytosis</keyword>
<evidence type="ECO:0000256" key="2">
    <source>
        <dbReference type="ARBA" id="ARBA00004613"/>
    </source>
</evidence>
<dbReference type="InterPro" id="IPR002110">
    <property type="entry name" value="Ankyrin_rpt"/>
</dbReference>
<evidence type="ECO:0000256" key="11">
    <source>
        <dbReference type="ARBA" id="ARBA00023298"/>
    </source>
</evidence>
<dbReference type="AlphaFoldDB" id="A0A8X6XSZ2"/>
<evidence type="ECO:0000256" key="4">
    <source>
        <dbReference type="ARBA" id="ARBA00022525"/>
    </source>
</evidence>
<dbReference type="SUPFAM" id="SSF48403">
    <property type="entry name" value="Ankyrin repeat"/>
    <property type="match status" value="1"/>
</dbReference>
<dbReference type="Pfam" id="PF13424">
    <property type="entry name" value="TPR_12"/>
    <property type="match status" value="2"/>
</dbReference>
<dbReference type="PROSITE" id="PS50005">
    <property type="entry name" value="TPR"/>
    <property type="match status" value="1"/>
</dbReference>
<reference evidence="14" key="1">
    <citation type="submission" date="2020-08" db="EMBL/GenBank/DDBJ databases">
        <title>Multicomponent nature underlies the extraordinary mechanical properties of spider dragline silk.</title>
        <authorList>
            <person name="Kono N."/>
            <person name="Nakamura H."/>
            <person name="Mori M."/>
            <person name="Yoshida Y."/>
            <person name="Ohtoshi R."/>
            <person name="Malay A.D."/>
            <person name="Moran D.A.P."/>
            <person name="Tomita M."/>
            <person name="Numata K."/>
            <person name="Arakawa K."/>
        </authorList>
    </citation>
    <scope>NUCLEOTIDE SEQUENCE</scope>
</reference>
<dbReference type="InterPro" id="IPR011990">
    <property type="entry name" value="TPR-like_helical_dom_sf"/>
</dbReference>
<dbReference type="OrthoDB" id="6437467at2759"/>
<dbReference type="Gene3D" id="1.25.40.10">
    <property type="entry name" value="Tetratricopeptide repeat domain"/>
    <property type="match status" value="1"/>
</dbReference>
<feature type="repeat" description="TPR" evidence="13">
    <location>
        <begin position="297"/>
        <end position="330"/>
    </location>
</feature>
<evidence type="ECO:0000256" key="9">
    <source>
        <dbReference type="ARBA" id="ARBA00022803"/>
    </source>
</evidence>
<dbReference type="PANTHER" id="PTHR45641:SF1">
    <property type="entry name" value="AAA+ ATPASE DOMAIN-CONTAINING PROTEIN"/>
    <property type="match status" value="1"/>
</dbReference>
<keyword evidence="6" id="KW-0800">Toxin</keyword>
<gene>
    <name evidence="14" type="primary">Ank3_6</name>
    <name evidence="14" type="ORF">TNIN_235681</name>
</gene>
<dbReference type="PROSITE" id="PS50297">
    <property type="entry name" value="ANK_REP_REGION"/>
    <property type="match status" value="1"/>
</dbReference>
<feature type="repeat" description="ANK" evidence="12">
    <location>
        <begin position="13"/>
        <end position="45"/>
    </location>
</feature>
<evidence type="ECO:0000256" key="1">
    <source>
        <dbReference type="ARBA" id="ARBA00004175"/>
    </source>
</evidence>
<dbReference type="GO" id="GO:0044231">
    <property type="term" value="C:host cell presynaptic membrane"/>
    <property type="evidence" value="ECO:0007669"/>
    <property type="project" value="UniProtKB-KW"/>
</dbReference>
<keyword evidence="11" id="KW-1053">Target membrane</keyword>
<dbReference type="GO" id="GO:0006887">
    <property type="term" value="P:exocytosis"/>
    <property type="evidence" value="ECO:0007669"/>
    <property type="project" value="UniProtKB-KW"/>
</dbReference>
<dbReference type="InterPro" id="IPR036770">
    <property type="entry name" value="Ankyrin_rpt-contain_sf"/>
</dbReference>
<keyword evidence="10" id="KW-0638">Presynaptic neurotoxin</keyword>
<dbReference type="PROSITE" id="PS50088">
    <property type="entry name" value="ANK_REPEAT"/>
    <property type="match status" value="1"/>
</dbReference>
<keyword evidence="4" id="KW-0964">Secreted</keyword>
<accession>A0A8X6XSZ2</accession>
<dbReference type="Gene3D" id="1.25.40.20">
    <property type="entry name" value="Ankyrin repeat-containing domain"/>
    <property type="match status" value="1"/>
</dbReference>
<dbReference type="Proteomes" id="UP000886998">
    <property type="component" value="Unassembled WGS sequence"/>
</dbReference>
<dbReference type="GO" id="GO:0044218">
    <property type="term" value="C:other organism cell membrane"/>
    <property type="evidence" value="ECO:0007669"/>
    <property type="project" value="UniProtKB-KW"/>
</dbReference>
<evidence type="ECO:0000256" key="13">
    <source>
        <dbReference type="PROSITE-ProRule" id="PRU00339"/>
    </source>
</evidence>
<protein>
    <submittedName>
        <fullName evidence="14">Ankyrin-3</fullName>
    </submittedName>
</protein>
<keyword evidence="15" id="KW-1185">Reference proteome</keyword>
<dbReference type="Pfam" id="PF12796">
    <property type="entry name" value="Ank_2"/>
    <property type="match status" value="1"/>
</dbReference>
<evidence type="ECO:0000313" key="15">
    <source>
        <dbReference type="Proteomes" id="UP000886998"/>
    </source>
</evidence>
<keyword evidence="9 13" id="KW-0802">TPR repeat</keyword>
<keyword evidence="5" id="KW-1052">Target cell membrane</keyword>
<sequence length="416" mass="46752">MKHKANPNIHDKNKCTPLHYAAEFSHFGIVTTLLSNGAVYNAVSKSLKTPLKLAVDKHTIDLLSFLKNVFSKIRNKDTSVLLDLENMDLSTVKTVMRAKNLEGKTLIEAAILCGFKKTEELKELFQVDEIHFLKLADILFKKEKLMEAFCAYKRILKKRIEIFGSDNPSVLDIQAKIVRILNIQGKYDASFSLLEEIHQKKQKSLGEYHVETLAVQSQKALTLCKQGNKKEALLIFKEVILKLKEILEPNDFDLLDSENGIAAVLLVMGKCAESSKISSEVLQKSSKKFGSLHMLTLVAQNNLAAALSKLKKHEEALNMFKKAFEISQTPLDLARDKKVSILLKIICDLFDSAVKGKASLLHIIVIKSRSREVLATTNARNSQGNTLLQVVLLHKHKDLAKELCELLKKTTREKVP</sequence>
<evidence type="ECO:0000256" key="8">
    <source>
        <dbReference type="ARBA" id="ARBA00022737"/>
    </source>
</evidence>
<evidence type="ECO:0000256" key="5">
    <source>
        <dbReference type="ARBA" id="ARBA00022537"/>
    </source>
</evidence>
<keyword evidence="7" id="KW-0528">Neurotoxin</keyword>
<comment type="caution">
    <text evidence="14">The sequence shown here is derived from an EMBL/GenBank/DDBJ whole genome shotgun (WGS) entry which is preliminary data.</text>
</comment>
<keyword evidence="8" id="KW-0677">Repeat</keyword>
<organism evidence="14 15">
    <name type="scientific">Trichonephila inaurata madagascariensis</name>
    <dbReference type="NCBI Taxonomy" id="2747483"/>
    <lineage>
        <taxon>Eukaryota</taxon>
        <taxon>Metazoa</taxon>
        <taxon>Ecdysozoa</taxon>
        <taxon>Arthropoda</taxon>
        <taxon>Chelicerata</taxon>
        <taxon>Arachnida</taxon>
        <taxon>Araneae</taxon>
        <taxon>Araneomorphae</taxon>
        <taxon>Entelegynae</taxon>
        <taxon>Araneoidea</taxon>
        <taxon>Nephilidae</taxon>
        <taxon>Trichonephila</taxon>
        <taxon>Trichonephila inaurata</taxon>
    </lineage>
</organism>
<proteinExistence type="predicted"/>
<dbReference type="PANTHER" id="PTHR45641">
    <property type="entry name" value="TETRATRICOPEPTIDE REPEAT PROTEIN (AFU_ORTHOLOGUE AFUA_6G03870)"/>
    <property type="match status" value="1"/>
</dbReference>
<dbReference type="GO" id="GO:0090729">
    <property type="term" value="F:toxin activity"/>
    <property type="evidence" value="ECO:0007669"/>
    <property type="project" value="UniProtKB-KW"/>
</dbReference>
<name>A0A8X6XSZ2_9ARAC</name>